<keyword evidence="3" id="KW-1185">Reference proteome</keyword>
<reference evidence="3" key="1">
    <citation type="journal article" date="2019" name="Int. J. Syst. Evol. Microbiol.">
        <title>The Global Catalogue of Microorganisms (GCM) 10K type strain sequencing project: providing services to taxonomists for standard genome sequencing and annotation.</title>
        <authorList>
            <consortium name="The Broad Institute Genomics Platform"/>
            <consortium name="The Broad Institute Genome Sequencing Center for Infectious Disease"/>
            <person name="Wu L."/>
            <person name="Ma J."/>
        </authorList>
    </citation>
    <scope>NUCLEOTIDE SEQUENCE [LARGE SCALE GENOMIC DNA]</scope>
    <source>
        <strain evidence="3">CCM 7327</strain>
    </source>
</reference>
<evidence type="ECO:0000313" key="3">
    <source>
        <dbReference type="Proteomes" id="UP000628109"/>
    </source>
</evidence>
<name>A0ABQ1ETI6_SPHSA</name>
<sequence>MVNIQPATASQPNGASEAGSRNTPDPIMLPITSAMQAGRPSVRLAGTGPFTKRLAASCPV</sequence>
<evidence type="ECO:0000313" key="2">
    <source>
        <dbReference type="EMBL" id="GFZ85263.1"/>
    </source>
</evidence>
<dbReference type="Proteomes" id="UP000628109">
    <property type="component" value="Unassembled WGS sequence"/>
</dbReference>
<dbReference type="EMBL" id="BMDU01000002">
    <property type="protein sequence ID" value="GFZ85263.1"/>
    <property type="molecule type" value="Genomic_DNA"/>
</dbReference>
<gene>
    <name evidence="2" type="ORF">GCM10019071_12980</name>
</gene>
<comment type="caution">
    <text evidence="2">The sequence shown here is derived from an EMBL/GenBank/DDBJ whole genome shotgun (WGS) entry which is preliminary data.</text>
</comment>
<feature type="compositionally biased region" description="Polar residues" evidence="1">
    <location>
        <begin position="1"/>
        <end position="23"/>
    </location>
</feature>
<proteinExistence type="predicted"/>
<protein>
    <submittedName>
        <fullName evidence="2">Uncharacterized protein</fullName>
    </submittedName>
</protein>
<accession>A0ABQ1ETI6</accession>
<organism evidence="2 3">
    <name type="scientific">Sphingobium fuliginis (strain ATCC 27551)</name>
    <dbReference type="NCBI Taxonomy" id="336203"/>
    <lineage>
        <taxon>Bacteria</taxon>
        <taxon>Pseudomonadati</taxon>
        <taxon>Pseudomonadota</taxon>
        <taxon>Alphaproteobacteria</taxon>
        <taxon>Sphingomonadales</taxon>
        <taxon>Sphingomonadaceae</taxon>
        <taxon>Sphingobium</taxon>
    </lineage>
</organism>
<feature type="region of interest" description="Disordered" evidence="1">
    <location>
        <begin position="1"/>
        <end position="28"/>
    </location>
</feature>
<evidence type="ECO:0000256" key="1">
    <source>
        <dbReference type="SAM" id="MobiDB-lite"/>
    </source>
</evidence>